<dbReference type="GO" id="GO:0005576">
    <property type="term" value="C:extracellular region"/>
    <property type="evidence" value="ECO:0007669"/>
    <property type="project" value="UniProtKB-SubCell"/>
</dbReference>
<dbReference type="EMBL" id="LAJX01000087">
    <property type="protein sequence ID" value="KJV06800.1"/>
    <property type="molecule type" value="Genomic_DNA"/>
</dbReference>
<gene>
    <name evidence="5" type="ORF">VZ94_08970</name>
</gene>
<keyword evidence="3" id="KW-0106">Calcium</keyword>
<accession>A0A0F3IJ59</accession>
<dbReference type="InterPro" id="IPR010566">
    <property type="entry name" value="Haemolys_ca-bd"/>
</dbReference>
<dbReference type="Pfam" id="PF06594">
    <property type="entry name" value="HCBP_related"/>
    <property type="match status" value="5"/>
</dbReference>
<dbReference type="InterPro" id="IPR015919">
    <property type="entry name" value="Cadherin-like_sf"/>
</dbReference>
<evidence type="ECO:0000256" key="2">
    <source>
        <dbReference type="ARBA" id="ARBA00022525"/>
    </source>
</evidence>
<dbReference type="InterPro" id="IPR006644">
    <property type="entry name" value="Cadg"/>
</dbReference>
<sequence>MSSLKISVIGATDQIIVSSWFDQEDLSNTLALEFSDGTIWNTATIMALLGTVAGSNQEDRIYGSPGPDNYNGMADNDVIYGNAGNDTLEGGGNIDWDQLRGGRGDDTYVFGYGSGKVKVYENSIASLNATESGYDVIQFKSGVRPQDVTLTAVSTMLVFKIAGSPADTLTIYGQFDYARVEQAKFSDGTVWDLTKAAASPTGTASSELLSGGLYDDVINGWGGRDTINGNNGFDTLDGGDGNDSLNGGSGNNVLLGGAGNDTLSGADSGVDILDGGSGNDVISCSGNDMIVFGHGYGNDTVNRYYEADWTIRFNADVSPEQVQLSMVYTNGHSDTLSAGNAETLRIRLIDSQETIDISLYNPEKPGVVNKLIFANGQIWDAQQIIANLIATPTTGRDILYGSANNDVLNALDSNDLVVGLAGNDSLQGGIGNDSVQGSDGDDTIEGSAGSDYLRGGNGHDVYVFGLGDGTDVIETDDANTGFDTIKFGSGIRPDQVLVLSNAWQYNDFRLVIKTTDHQLTDDQLIINGWNWTTPEFNELKRVEFSDGTIWDITDISNRYWQHSTHGVYISGTDGNDSLPGFASEDRVLGFGGNDYLSGGDNDDELLGAAGNDTLDSGAGFDILNGGLGNDTYLFGRGYGKDLLVDFDRINAGQDKIIFQGSITPDDITVTHDDAHIFITLNATGDQLKIRWQAHAGYRIEAIEFTNSVVWDGNTLAQQAGLVESSAPVQLATLADQIYTEYENIAFTLPNVFTDADAGDVLTYSATLQDGSLLPNWLSFDPVMKSFTGLASEAQLGHLAIQLNVMDSQGHINFDVFDLLIQPKPDSVLNGTAANDTLIAASGNDTLKGFESDDVLIGGKGNDYFIAASGNDLLTGGEGNDTYFFELGFGHDQIEKTTYSPTNADMIEFGASIAETSVRVKLFDDRLRLSLEGSTDIVDIGYTELSTLNLAGIKFFNGTVWDLDTILAKAKDGTEVDDVLIGTRFADVYHGLAGNDNIQGRDGNDKLYGDEGDDWLYGEDGDDKLISGVGADGLNGGTGTDTYVIEANWGEDSISDPANNLAPLDIIEFAPSISASSIQLAKYANTDLVLRLNGTFNTLRISNFFTASNCVKEVRFADGTTWNVAFITNWVSNIDLNVSQTLIGFSYADTLTGFMGNDTLYGLGGDDILYGGQGDDDLDGGVGIDAMLGELGNDHYVVDNIYEFVIENADEGTDLVLSSITFTLPANVEQLTLVGSSALNATGNSLDNVLTGNAGANKLTGGMGNDSYYVSTGDTVVEASSAGTDTVLADISYTLSSNVENLILTGAAALTAVGNTQNNSLTGNSAANTLNGSSGADTLIGLQGNDTYIVDNALDVVKENLNEGSDLIQASVTYTLPAQVENLTLTGSSAINGVGNTLNNVLTGNSGSNILTGSTGDDIYTIASGDTVVEAIGEGIDTVQSTISYTLTNNVEKLILNGTSAINATGNGLDNTLTGNSAANSLAGGLGNDVLTGGSGADHFIFNTALNATTNKDVIMDFNVVDDTIRLENAIMTKLATTGTLAAGRFVANTGAVALDADDYVLYDTSNGNLFFDADGNGVGLKIAVAVLTGIPALTSADFVVI</sequence>
<evidence type="ECO:0000259" key="4">
    <source>
        <dbReference type="SMART" id="SM00736"/>
    </source>
</evidence>
<dbReference type="SUPFAM" id="SSF51120">
    <property type="entry name" value="beta-Roll"/>
    <property type="match status" value="9"/>
</dbReference>
<dbReference type="PATRIC" id="fig|1632867.3.peg.5549"/>
<evidence type="ECO:0000256" key="1">
    <source>
        <dbReference type="ARBA" id="ARBA00004613"/>
    </source>
</evidence>
<dbReference type="Pfam" id="PF00353">
    <property type="entry name" value="HemolysinCabind"/>
    <property type="match status" value="15"/>
</dbReference>
<dbReference type="SUPFAM" id="SSF49313">
    <property type="entry name" value="Cadherin-like"/>
    <property type="match status" value="1"/>
</dbReference>
<dbReference type="InterPro" id="IPR011049">
    <property type="entry name" value="Serralysin-like_metalloprot_C"/>
</dbReference>
<proteinExistence type="predicted"/>
<evidence type="ECO:0000313" key="6">
    <source>
        <dbReference type="Proteomes" id="UP000033684"/>
    </source>
</evidence>
<dbReference type="Gene3D" id="2.60.40.10">
    <property type="entry name" value="Immunoglobulins"/>
    <property type="match status" value="1"/>
</dbReference>
<reference evidence="5 6" key="2">
    <citation type="journal article" date="2016" name="Microb. Ecol.">
        <title>Genome Characteristics of a Novel Type I Methanotroph (Sn10-6) Isolated from a Flooded Indian Rice Field.</title>
        <authorList>
            <person name="Rahalkar M.C."/>
            <person name="Pandit P.S."/>
            <person name="Dhakephalkar P.K."/>
            <person name="Pore S."/>
            <person name="Arora P."/>
            <person name="Kapse N."/>
        </authorList>
    </citation>
    <scope>NUCLEOTIDE SEQUENCE [LARGE SCALE GENOMIC DNA]</scope>
    <source>
        <strain evidence="5 6">Sn10-6</strain>
    </source>
</reference>
<comment type="subcellular location">
    <subcellularLocation>
        <location evidence="1">Secreted</location>
    </subcellularLocation>
</comment>
<dbReference type="GO" id="GO:0005509">
    <property type="term" value="F:calcium ion binding"/>
    <property type="evidence" value="ECO:0007669"/>
    <property type="project" value="InterPro"/>
</dbReference>
<comment type="caution">
    <text evidence="5">The sequence shown here is derived from an EMBL/GenBank/DDBJ whole genome shotgun (WGS) entry which is preliminary data.</text>
</comment>
<dbReference type="PANTHER" id="PTHR38340:SF1">
    <property type="entry name" value="S-LAYER PROTEIN"/>
    <property type="match status" value="1"/>
</dbReference>
<reference evidence="6" key="1">
    <citation type="submission" date="2015-03" db="EMBL/GenBank/DDBJ databases">
        <title>Draft genome sequence of a novel methanotroph (Sn10-6) isolated from flooded ricefield rhizosphere in India.</title>
        <authorList>
            <person name="Pandit P.S."/>
            <person name="Pore S.D."/>
            <person name="Arora P."/>
            <person name="Kapse N.G."/>
            <person name="Dhakephalkar P.K."/>
            <person name="Rahalkar M.C."/>
        </authorList>
    </citation>
    <scope>NUCLEOTIDE SEQUENCE [LARGE SCALE GENOMIC DNA]</scope>
    <source>
        <strain evidence="6">Sn10-6</strain>
    </source>
</reference>
<evidence type="ECO:0000256" key="3">
    <source>
        <dbReference type="ARBA" id="ARBA00022837"/>
    </source>
</evidence>
<dbReference type="Pfam" id="PF05345">
    <property type="entry name" value="He_PIG"/>
    <property type="match status" value="1"/>
</dbReference>
<dbReference type="PROSITE" id="PS00330">
    <property type="entry name" value="HEMOLYSIN_CALCIUM"/>
    <property type="match status" value="7"/>
</dbReference>
<organism evidence="5 6">
    <name type="scientific">Methylocucumis oryzae</name>
    <dbReference type="NCBI Taxonomy" id="1632867"/>
    <lineage>
        <taxon>Bacteria</taxon>
        <taxon>Pseudomonadati</taxon>
        <taxon>Pseudomonadota</taxon>
        <taxon>Gammaproteobacteria</taxon>
        <taxon>Methylococcales</taxon>
        <taxon>Methylococcaceae</taxon>
        <taxon>Methylocucumis</taxon>
    </lineage>
</organism>
<dbReference type="RefSeq" id="WP_045778969.1">
    <property type="nucleotide sequence ID" value="NZ_LAJX01000087.1"/>
</dbReference>
<dbReference type="Proteomes" id="UP000033684">
    <property type="component" value="Unassembled WGS sequence"/>
</dbReference>
<keyword evidence="2" id="KW-0964">Secreted</keyword>
<dbReference type="InterPro" id="IPR001343">
    <property type="entry name" value="Hemolysn_Ca-bd"/>
</dbReference>
<dbReference type="GO" id="GO:0016020">
    <property type="term" value="C:membrane"/>
    <property type="evidence" value="ECO:0007669"/>
    <property type="project" value="InterPro"/>
</dbReference>
<dbReference type="PRINTS" id="PR00313">
    <property type="entry name" value="CABNDNGRPT"/>
</dbReference>
<feature type="domain" description="Dystroglycan-type cadherin-like" evidence="4">
    <location>
        <begin position="728"/>
        <end position="827"/>
    </location>
</feature>
<dbReference type="SMART" id="SM00736">
    <property type="entry name" value="CADG"/>
    <property type="match status" value="1"/>
</dbReference>
<dbReference type="InterPro" id="IPR050557">
    <property type="entry name" value="RTX_toxin/Mannuronan_C5-epim"/>
</dbReference>
<protein>
    <recommendedName>
        <fullName evidence="4">Dystroglycan-type cadherin-like domain-containing protein</fullName>
    </recommendedName>
</protein>
<keyword evidence="6" id="KW-1185">Reference proteome</keyword>
<dbReference type="InterPro" id="IPR018511">
    <property type="entry name" value="Hemolysin-typ_Ca-bd_CS"/>
</dbReference>
<dbReference type="PANTHER" id="PTHR38340">
    <property type="entry name" value="S-LAYER PROTEIN"/>
    <property type="match status" value="1"/>
</dbReference>
<dbReference type="OrthoDB" id="5567377at2"/>
<evidence type="ECO:0000313" key="5">
    <source>
        <dbReference type="EMBL" id="KJV06800.1"/>
    </source>
</evidence>
<name>A0A0F3IJ59_9GAMM</name>
<dbReference type="Gene3D" id="2.150.10.10">
    <property type="entry name" value="Serralysin-like metalloprotease, C-terminal"/>
    <property type="match status" value="9"/>
</dbReference>
<dbReference type="InterPro" id="IPR013783">
    <property type="entry name" value="Ig-like_fold"/>
</dbReference>